<keyword evidence="1" id="KW-0732">Signal</keyword>
<dbReference type="EMBL" id="DF820466">
    <property type="protein sequence ID" value="GAK57981.1"/>
    <property type="molecule type" value="Genomic_DNA"/>
</dbReference>
<protein>
    <recommendedName>
        <fullName evidence="4">DUF481 domain-containing protein</fullName>
    </recommendedName>
</protein>
<evidence type="ECO:0000313" key="3">
    <source>
        <dbReference type="Proteomes" id="UP000030661"/>
    </source>
</evidence>
<proteinExistence type="predicted"/>
<feature type="chain" id="PRO_5001755397" description="DUF481 domain-containing protein" evidence="1">
    <location>
        <begin position="23"/>
        <end position="412"/>
    </location>
</feature>
<dbReference type="AlphaFoldDB" id="A0A081C076"/>
<evidence type="ECO:0000313" key="2">
    <source>
        <dbReference type="EMBL" id="GAK57981.1"/>
    </source>
</evidence>
<keyword evidence="3" id="KW-1185">Reference proteome</keyword>
<gene>
    <name evidence="2" type="ORF">U27_04954</name>
</gene>
<reference evidence="2 3" key="1">
    <citation type="journal article" date="2015" name="PeerJ">
        <title>First genomic representation of candidate bacterial phylum KSB3 points to enhanced environmental sensing as a trigger of wastewater bulking.</title>
        <authorList>
            <person name="Sekiguchi Y."/>
            <person name="Ohashi A."/>
            <person name="Parks D.H."/>
            <person name="Yamauchi T."/>
            <person name="Tyson G.W."/>
            <person name="Hugenholtz P."/>
        </authorList>
    </citation>
    <scope>NUCLEOTIDE SEQUENCE [LARGE SCALE GENOMIC DNA]</scope>
</reference>
<dbReference type="eggNOG" id="ENOG502ZBF0">
    <property type="taxonomic scope" value="Bacteria"/>
</dbReference>
<dbReference type="HOGENOM" id="CLU_703689_0_0_0"/>
<organism evidence="2 3">
    <name type="scientific">Vecturithrix granuli</name>
    <dbReference type="NCBI Taxonomy" id="1499967"/>
    <lineage>
        <taxon>Bacteria</taxon>
        <taxon>Candidatus Moduliflexota</taxon>
        <taxon>Candidatus Vecturitrichia</taxon>
        <taxon>Candidatus Vecturitrichales</taxon>
        <taxon>Candidatus Vecturitrichaceae</taxon>
        <taxon>Candidatus Vecturithrix</taxon>
    </lineage>
</organism>
<evidence type="ECO:0008006" key="4">
    <source>
        <dbReference type="Google" id="ProtNLM"/>
    </source>
</evidence>
<name>A0A081C076_VECG1</name>
<feature type="signal peptide" evidence="1">
    <location>
        <begin position="1"/>
        <end position="22"/>
    </location>
</feature>
<accession>A0A081C076</accession>
<sequence>MIKKLIFCALFCLMALPMSAFAVDLRDYTNPDTSYQEAYLSGRFNLVDKGDNRLSPDACDEENGECAGGQASYSGTALANYEMYYSTLPFSWIFQIDGTFDVERSAEKGADSQEGYEIAARTVADKYYKDTKFLGYGSGDFAYRKLMGSDDADDPYAKIGIGVGYGRVIDATVLAKAMRSVEDLQKYGVITRELSDQGYLKLAEIIDRKKEFESEYGAIEYEKYWFEAIEEVFRQEGVLAEDALGAMGVIRVREILINEPFSVRKHGWIARGGLGFVLSNFDGSDSDPSLDASFEYAYPYTYRLQLIERVTYSTILSDDIVHQINNAVSATYEVSDRIDWENRWTLGVTLPTESGAKNIISNNLSTTFRYYISNKINFDTTLSFNHLDDDIKNNGNDDLETTLFAGITYRLR</sequence>
<evidence type="ECO:0000256" key="1">
    <source>
        <dbReference type="SAM" id="SignalP"/>
    </source>
</evidence>
<dbReference type="Proteomes" id="UP000030661">
    <property type="component" value="Unassembled WGS sequence"/>
</dbReference>